<accession>A0A1V4T548</accession>
<gene>
    <name evidence="1" type="ORF">BTE48_07515</name>
</gene>
<dbReference type="AlphaFoldDB" id="A0A1V4T548"/>
<reference evidence="1 2" key="1">
    <citation type="submission" date="2017-01" db="EMBL/GenBank/DDBJ databases">
        <title>Genome Sequencing of a Marine Spirillum, Oceanospirillum multiglobuliferum ATCC 33336, from Japan.</title>
        <authorList>
            <person name="Carney J.G."/>
            <person name="Trachtenberg A.M."/>
            <person name="Rheaume B.A."/>
            <person name="Linnane J.D."/>
            <person name="Pitts N.L."/>
            <person name="Mykles D.L."/>
            <person name="Maclea K.S."/>
        </authorList>
    </citation>
    <scope>NUCLEOTIDE SEQUENCE [LARGE SCALE GENOMIC DNA]</scope>
    <source>
        <strain evidence="1 2">ATCC 33336</strain>
    </source>
</reference>
<protein>
    <submittedName>
        <fullName evidence="1">Uncharacterized protein</fullName>
    </submittedName>
</protein>
<sequence>MLSILAELDLFRHRHRSDEGDLFRQQTAQIQQARKIKHLCFRLFSPLKQSTPQGLAVIMPQYFSLAIQPIG</sequence>
<organism evidence="1 2">
    <name type="scientific">Oceanospirillum multiglobuliferum</name>
    <dbReference type="NCBI Taxonomy" id="64969"/>
    <lineage>
        <taxon>Bacteria</taxon>
        <taxon>Pseudomonadati</taxon>
        <taxon>Pseudomonadota</taxon>
        <taxon>Gammaproteobacteria</taxon>
        <taxon>Oceanospirillales</taxon>
        <taxon>Oceanospirillaceae</taxon>
        <taxon>Oceanospirillum</taxon>
    </lineage>
</organism>
<evidence type="ECO:0000313" key="2">
    <source>
        <dbReference type="Proteomes" id="UP000191418"/>
    </source>
</evidence>
<proteinExistence type="predicted"/>
<keyword evidence="2" id="KW-1185">Reference proteome</keyword>
<evidence type="ECO:0000313" key="1">
    <source>
        <dbReference type="EMBL" id="OPX55732.1"/>
    </source>
</evidence>
<name>A0A1V4T548_9GAMM</name>
<dbReference type="Proteomes" id="UP000191418">
    <property type="component" value="Unassembled WGS sequence"/>
</dbReference>
<comment type="caution">
    <text evidence="1">The sequence shown here is derived from an EMBL/GenBank/DDBJ whole genome shotgun (WGS) entry which is preliminary data.</text>
</comment>
<dbReference type="EMBL" id="MTSM01000007">
    <property type="protein sequence ID" value="OPX55732.1"/>
    <property type="molecule type" value="Genomic_DNA"/>
</dbReference>